<comment type="function">
    <text evidence="9">Component of the signal recognition particle (SRP) complex, a ribonucleoprotein complex that mediates the cotranslational targeting of secretory and membrane proteins to the endoplasmic reticulum (ER).</text>
</comment>
<dbReference type="PANTHER" id="PTHR14094">
    <property type="entry name" value="SIGNAL RECOGNITION PARTICLE 72"/>
    <property type="match status" value="1"/>
</dbReference>
<evidence type="ECO:0000256" key="4">
    <source>
        <dbReference type="ARBA" id="ARBA00018350"/>
    </source>
</evidence>
<comment type="similarity">
    <text evidence="3 9">Belongs to the SRP72 family.</text>
</comment>
<reference evidence="13" key="1">
    <citation type="submission" date="2016-07" db="EMBL/GenBank/DDBJ databases">
        <title>Multiple horizontal gene transfer events from other fungi enriched the ability of initially mycotrophic Trichoderma (Ascomycota) to feed on dead plant biomass.</title>
        <authorList>
            <consortium name="DOE Joint Genome Institute"/>
            <person name="Atanasova L."/>
            <person name="Chenthamara K."/>
            <person name="Zhang J."/>
            <person name="Grujic M."/>
            <person name="Henrissat B."/>
            <person name="Kuo A."/>
            <person name="Aerts A."/>
            <person name="Salamov A."/>
            <person name="Lipzen A."/>
            <person name="Labutti K."/>
            <person name="Barry K."/>
            <person name="Miao Y."/>
            <person name="Rahimi M.J."/>
            <person name="Shen Q."/>
            <person name="Grigoriev I.V."/>
            <person name="Kubicek C.P."/>
            <person name="Druzhinina I.S."/>
        </authorList>
    </citation>
    <scope>NUCLEOTIDE SEQUENCE [LARGE SCALE GENOMIC DNA]</scope>
    <source>
        <strain evidence="13">TUCIM 6016</strain>
    </source>
</reference>
<accession>A0A2T4B2Y4</accession>
<dbReference type="PIRSF" id="PIRSF038922">
    <property type="entry name" value="SRP72"/>
    <property type="match status" value="1"/>
</dbReference>
<evidence type="ECO:0000259" key="11">
    <source>
        <dbReference type="Pfam" id="PF08492"/>
    </source>
</evidence>
<keyword evidence="13" id="KW-1185">Reference proteome</keyword>
<dbReference type="RefSeq" id="XP_024746881.1">
    <property type="nucleotide sequence ID" value="XM_024891450.1"/>
</dbReference>
<feature type="compositionally biased region" description="Basic and acidic residues" evidence="10">
    <location>
        <begin position="549"/>
        <end position="559"/>
    </location>
</feature>
<dbReference type="GO" id="GO:0005786">
    <property type="term" value="C:signal recognition particle, endoplasmic reticulum targeting"/>
    <property type="evidence" value="ECO:0007669"/>
    <property type="project" value="UniProtKB-UniRule"/>
</dbReference>
<proteinExistence type="inferred from homology"/>
<dbReference type="GeneID" id="36599568"/>
<dbReference type="Gene3D" id="1.25.40.10">
    <property type="entry name" value="Tetratricopeptide repeat domain"/>
    <property type="match status" value="1"/>
</dbReference>
<evidence type="ECO:0000256" key="6">
    <source>
        <dbReference type="ARBA" id="ARBA00022824"/>
    </source>
</evidence>
<feature type="domain" description="Signal recognition particle SRP72 subunit RNA-binding" evidence="11">
    <location>
        <begin position="540"/>
        <end position="593"/>
    </location>
</feature>
<sequence length="645" mass="69652">MPQDPRNALSALLRAADIQDHEQILQAVNAAIKADKDDVAAQHTKVVALLKLDRFDDALRVISGAGIKLQATCVLEQAYALYKTGKLDEASDLIESAGLDRRGLRHVAAQVAYRAEKSHEAEAIYRNMLDTDAAGEESDLRINISAATTQSQWEGTPSATPVMSPDTLDTFEMCFNVACGELARGNTSRAASLLQRAAMLCDNSDELTDEEKKTELRSIRAQQAYLFAKIGKPSSALEVYEMLGPPTANDGRDFAVITQNNHFSLEPPGNPFLRQRKAESLMASAAQSDLFSYQSNILKRNNLIIDLGAFKTQGVTSRTEKTLSQARLPSTSPQITAASIINAAAHTQGLDEKEALRKLQTLAAKRTNDVGLVLTIVQLQIQQQQAGAALTTLTTFLNRLESSEEPNDTDVRFSPGLVALAVSLFRSQQREASAKAEIVKAAQYWQNRPSHAVGSLLLEAGIELMRSSNADDLLLAGSAFEKLLREQQATDVASAGLVAAYAASDASKVRQNADQLPPVGELIGGIDVDELFAAGVAVSKSSAVSKKRPATEEANADKATKRRRRKLPKNYVEGKTPDPERWLPLRDRSSYRPKGKKGKKRAGEATQGGIVKEEETLGLVGGGGVKVEKASAPGSNNKKKKKGKK</sequence>
<dbReference type="AlphaFoldDB" id="A0A2T4B2Y4"/>
<evidence type="ECO:0000256" key="8">
    <source>
        <dbReference type="ARBA" id="ARBA00023274"/>
    </source>
</evidence>
<dbReference type="InterPro" id="IPR013699">
    <property type="entry name" value="Signal_recog_part_SRP72_RNA-bd"/>
</dbReference>
<evidence type="ECO:0000256" key="7">
    <source>
        <dbReference type="ARBA" id="ARBA00023135"/>
    </source>
</evidence>
<dbReference type="OrthoDB" id="5421607at2759"/>
<dbReference type="GO" id="GO:0008312">
    <property type="term" value="F:7S RNA binding"/>
    <property type="evidence" value="ECO:0007669"/>
    <property type="project" value="InterPro"/>
</dbReference>
<gene>
    <name evidence="12" type="ORF">BBK36DRAFT_1126977</name>
</gene>
<keyword evidence="7 9" id="KW-0733">Signal recognition particle</keyword>
<dbReference type="Pfam" id="PF08492">
    <property type="entry name" value="SRP72"/>
    <property type="match status" value="1"/>
</dbReference>
<feature type="region of interest" description="Disordered" evidence="10">
    <location>
        <begin position="542"/>
        <end position="645"/>
    </location>
</feature>
<dbReference type="GO" id="GO:0005783">
    <property type="term" value="C:endoplasmic reticulum"/>
    <property type="evidence" value="ECO:0007669"/>
    <property type="project" value="UniProtKB-SubCell"/>
</dbReference>
<dbReference type="GO" id="GO:0006614">
    <property type="term" value="P:SRP-dependent cotranslational protein targeting to membrane"/>
    <property type="evidence" value="ECO:0007669"/>
    <property type="project" value="UniProtKB-UniRule"/>
</dbReference>
<dbReference type="EMBL" id="KZ680219">
    <property type="protein sequence ID" value="PTB63561.1"/>
    <property type="molecule type" value="Genomic_DNA"/>
</dbReference>
<evidence type="ECO:0000256" key="2">
    <source>
        <dbReference type="ARBA" id="ARBA00004496"/>
    </source>
</evidence>
<organism evidence="12 13">
    <name type="scientific">Trichoderma citrinoviride</name>
    <dbReference type="NCBI Taxonomy" id="58853"/>
    <lineage>
        <taxon>Eukaryota</taxon>
        <taxon>Fungi</taxon>
        <taxon>Dikarya</taxon>
        <taxon>Ascomycota</taxon>
        <taxon>Pezizomycotina</taxon>
        <taxon>Sordariomycetes</taxon>
        <taxon>Hypocreomycetidae</taxon>
        <taxon>Hypocreales</taxon>
        <taxon>Hypocreaceae</taxon>
        <taxon>Trichoderma</taxon>
    </lineage>
</organism>
<dbReference type="Proteomes" id="UP000241546">
    <property type="component" value="Unassembled WGS sequence"/>
</dbReference>
<feature type="compositionally biased region" description="Basic and acidic residues" evidence="10">
    <location>
        <begin position="575"/>
        <end position="590"/>
    </location>
</feature>
<dbReference type="Pfam" id="PF17004">
    <property type="entry name" value="SRP_TPR_like"/>
    <property type="match status" value="1"/>
</dbReference>
<evidence type="ECO:0000256" key="10">
    <source>
        <dbReference type="SAM" id="MobiDB-lite"/>
    </source>
</evidence>
<evidence type="ECO:0000313" key="13">
    <source>
        <dbReference type="Proteomes" id="UP000241546"/>
    </source>
</evidence>
<dbReference type="FunFam" id="1.25.40.10:FF:000512">
    <property type="entry name" value="Signal recognition particle subunit SRP72"/>
    <property type="match status" value="1"/>
</dbReference>
<protein>
    <recommendedName>
        <fullName evidence="4 9">Signal recognition particle subunit SRP72</fullName>
    </recommendedName>
</protein>
<evidence type="ECO:0000256" key="1">
    <source>
        <dbReference type="ARBA" id="ARBA00004240"/>
    </source>
</evidence>
<evidence type="ECO:0000313" key="12">
    <source>
        <dbReference type="EMBL" id="PTB63561.1"/>
    </source>
</evidence>
<dbReference type="InterPro" id="IPR026270">
    <property type="entry name" value="SRP72"/>
</dbReference>
<dbReference type="InterPro" id="IPR011990">
    <property type="entry name" value="TPR-like_helical_dom_sf"/>
</dbReference>
<evidence type="ECO:0000256" key="5">
    <source>
        <dbReference type="ARBA" id="ARBA00022490"/>
    </source>
</evidence>
<evidence type="ECO:0000256" key="3">
    <source>
        <dbReference type="ARBA" id="ARBA00007676"/>
    </source>
</evidence>
<dbReference type="GO" id="GO:0043022">
    <property type="term" value="F:ribosome binding"/>
    <property type="evidence" value="ECO:0007669"/>
    <property type="project" value="TreeGrafter"/>
</dbReference>
<name>A0A2T4B2Y4_9HYPO</name>
<keyword evidence="5 9" id="KW-0963">Cytoplasm</keyword>
<feature type="compositionally biased region" description="Basic residues" evidence="10">
    <location>
        <begin position="591"/>
        <end position="600"/>
    </location>
</feature>
<evidence type="ECO:0000256" key="9">
    <source>
        <dbReference type="PIRNR" id="PIRNR038922"/>
    </source>
</evidence>
<keyword evidence="6" id="KW-0256">Endoplasmic reticulum</keyword>
<comment type="subcellular location">
    <subcellularLocation>
        <location evidence="2 9">Cytoplasm</location>
    </subcellularLocation>
    <subcellularLocation>
        <location evidence="1">Endoplasmic reticulum</location>
    </subcellularLocation>
</comment>
<dbReference type="InterPro" id="IPR031545">
    <property type="entry name" value="SRP72_TPR-like"/>
</dbReference>
<keyword evidence="8 9" id="KW-0687">Ribonucleoprotein</keyword>
<dbReference type="SUPFAM" id="SSF48452">
    <property type="entry name" value="TPR-like"/>
    <property type="match status" value="1"/>
</dbReference>
<dbReference type="PANTHER" id="PTHR14094:SF9">
    <property type="entry name" value="SIGNAL RECOGNITION PARTICLE SUBUNIT SRP72"/>
    <property type="match status" value="1"/>
</dbReference>